<protein>
    <recommendedName>
        <fullName evidence="1">Cupin fold metalloprotein WbuC cupin domain-containing protein</fullName>
    </recommendedName>
</protein>
<organism evidence="2 3">
    <name type="scientific">Chroogloeocystis siderophila 5.2 s.c.1</name>
    <dbReference type="NCBI Taxonomy" id="247279"/>
    <lineage>
        <taxon>Bacteria</taxon>
        <taxon>Bacillati</taxon>
        <taxon>Cyanobacteriota</taxon>
        <taxon>Cyanophyceae</taxon>
        <taxon>Oscillatoriophycideae</taxon>
        <taxon>Chroococcales</taxon>
        <taxon>Chroococcaceae</taxon>
        <taxon>Chroogloeocystis</taxon>
    </lineage>
</organism>
<dbReference type="AlphaFoldDB" id="A0A1U7HZ59"/>
<dbReference type="STRING" id="247279.NIES1031_03090"/>
<dbReference type="NCBIfam" id="TIGR04366">
    <property type="entry name" value="cupin_WbuC"/>
    <property type="match status" value="1"/>
</dbReference>
<reference evidence="2 3" key="1">
    <citation type="submission" date="2016-11" db="EMBL/GenBank/DDBJ databases">
        <title>Draft Genome Sequences of Nine Cyanobacterial Strains from Diverse Habitats.</title>
        <authorList>
            <person name="Zhu T."/>
            <person name="Hou S."/>
            <person name="Lu X."/>
            <person name="Hess W.R."/>
        </authorList>
    </citation>
    <scope>NUCLEOTIDE SEQUENCE [LARGE SCALE GENOMIC DNA]</scope>
    <source>
        <strain evidence="2 3">5.2 s.c.1</strain>
    </source>
</reference>
<sequence length="173" mass="19559">MTISQFKRLTQDLLDDIARKARSSPRLRQNYNFHELGEKVQRFINVLQPGTYVRPHRHCRDSGVNGFEFFLVLQGELGMIIMDENGKILNQERVGASSGTRGVELAEGTYHTLVALSPDTIVLELKEGPYDPSTDKEFLECFPAEGTVAARQFVTTWQSYFTDKIADGDRSTV</sequence>
<evidence type="ECO:0000259" key="1">
    <source>
        <dbReference type="Pfam" id="PF19480"/>
    </source>
</evidence>
<dbReference type="CDD" id="cd07005">
    <property type="entry name" value="cupin_WbuC-like"/>
    <property type="match status" value="1"/>
</dbReference>
<dbReference type="RefSeq" id="WP_073548048.1">
    <property type="nucleotide sequence ID" value="NZ_CAWMVK010000012.1"/>
</dbReference>
<comment type="caution">
    <text evidence="2">The sequence shown here is derived from an EMBL/GenBank/DDBJ whole genome shotgun (WGS) entry which is preliminary data.</text>
</comment>
<feature type="domain" description="Cupin fold metalloprotein WbuC cupin" evidence="1">
    <location>
        <begin position="9"/>
        <end position="92"/>
    </location>
</feature>
<gene>
    <name evidence="2" type="ORF">NIES1031_03090</name>
</gene>
<evidence type="ECO:0000313" key="2">
    <source>
        <dbReference type="EMBL" id="OKH28894.1"/>
    </source>
</evidence>
<dbReference type="Gene3D" id="2.60.120.10">
    <property type="entry name" value="Jelly Rolls"/>
    <property type="match status" value="1"/>
</dbReference>
<keyword evidence="3" id="KW-1185">Reference proteome</keyword>
<accession>A0A1U7HZ59</accession>
<dbReference type="InterPro" id="IPR014710">
    <property type="entry name" value="RmlC-like_jellyroll"/>
</dbReference>
<name>A0A1U7HZ59_9CHRO</name>
<dbReference type="SUPFAM" id="SSF51182">
    <property type="entry name" value="RmlC-like cupins"/>
    <property type="match status" value="1"/>
</dbReference>
<evidence type="ECO:0000313" key="3">
    <source>
        <dbReference type="Proteomes" id="UP000185984"/>
    </source>
</evidence>
<dbReference type="InterPro" id="IPR046058">
    <property type="entry name" value="WbuC_cupin"/>
</dbReference>
<dbReference type="EMBL" id="MRCC01000002">
    <property type="protein sequence ID" value="OKH28894.1"/>
    <property type="molecule type" value="Genomic_DNA"/>
</dbReference>
<dbReference type="OrthoDB" id="981227at2"/>
<dbReference type="InterPro" id="IPR011051">
    <property type="entry name" value="RmlC_Cupin_sf"/>
</dbReference>
<dbReference type="Proteomes" id="UP000185984">
    <property type="component" value="Unassembled WGS sequence"/>
</dbReference>
<dbReference type="Pfam" id="PF19480">
    <property type="entry name" value="DUF6016"/>
    <property type="match status" value="1"/>
</dbReference>
<proteinExistence type="predicted"/>
<dbReference type="InterPro" id="IPR027565">
    <property type="entry name" value="Cupin_WbuC"/>
</dbReference>